<keyword evidence="2" id="KW-0802">TPR repeat</keyword>
<sequence>MATKKEKGKMAPAKVEKDLIPHPQPPNVFLYIQLANIKNLPVTEYPLEIHISQAESTIVKCEDHYNIDGIIFEAEFLSKPTFTLIFQQDNVDRMNHAADNPLLIQLYMHVIPMVPTLETQEELYFEEEELEADLEVDPSLDRIIEEEELVPIESERLQLLSVGYLDVIKLFGHRRSMISEELFLYPMPDVPKELRSAVHSEWHLYTLLPIAKELTFTNMAFVTFESIYNMKEEYILDEESMSVRLSFRPRVPGNDSQLIPLGEFCHLERKIICSQDPHLVFESFCRITETPNVTGLKSAMQLEMFKLFSGLSCSEGMTVAFSGIDRSFDEALVCNSFHRYILTQKMADVLSYAVTYQQYVLAVDVFQSTGSGKSQKVFQGVLDPSIMVFPGVQNMRFAVQLDYVGKLKSSTKAQIQVGSISSNPAHQSTFAIIRLCLLAPIGEIYNELKVFHESFVMHNRLISCHQPDHQNRVMPLATIQQESYARFDTFIRGCIGAIVEKNVRQIEDRKQYFCCAVQNLTNILMKIVGSVYNTRIPTTTSVEFANLCSLVYNELEPRVYSLVEQADNEGFYSYATRKDVQTARIIDHMNAIKLLNTVNDEPFAALLLEKITGEFPSDEGFHFYMLIAHMERGEYDKAKAYFTKNHMADNNDYFAGWIKLYINYMDSRDNPESVADCTECLLRSIALYAELHPDQQEAWILLYCYYKQFNYEPGCAFARWRFEDQRVRNQHKFPPAPESMWSIFLNLEPNFSSARGYLFFQVFMRFVRLGLYEFAQIVFGAVEHLCSDADRYMINTQIAVLRNQLDEDFKLQSFEFGEDDAADKLAALNAQVNGNVEYSRGNLEEAALYYQCSLTLPPVEGTKRDCFQVSKIRLGYISYEMGNYQECVQALDGQFSGKLLPLMSNYLMGKSYYKMDSLDMALECFANCTRVESHIPNVWGFLALINLRLGQNFKAIECWKYAKIEPTYSINDQMIFDELEAIDYDSVDLYIDTPGRITEYIIEDAQSFL</sequence>
<reference evidence="4" key="2">
    <citation type="submission" date="2025-08" db="UniProtKB">
        <authorList>
            <consortium name="RefSeq"/>
        </authorList>
    </citation>
    <scope>IDENTIFICATION</scope>
    <source>
        <strain evidence="4">14028-0561.14</strain>
        <tissue evidence="4">Whole fly</tissue>
    </source>
</reference>
<dbReference type="Gene3D" id="1.25.40.10">
    <property type="entry name" value="Tetratricopeptide repeat domain"/>
    <property type="match status" value="2"/>
</dbReference>
<evidence type="ECO:0000313" key="4">
    <source>
        <dbReference type="RefSeq" id="XP_017021902.1"/>
    </source>
</evidence>
<dbReference type="AlphaFoldDB" id="A0A6P4HZK9"/>
<dbReference type="GO" id="GO:0070062">
    <property type="term" value="C:extracellular exosome"/>
    <property type="evidence" value="ECO:0007669"/>
    <property type="project" value="TreeGrafter"/>
</dbReference>
<dbReference type="SUPFAM" id="SSF48452">
    <property type="entry name" value="TPR-like"/>
    <property type="match status" value="1"/>
</dbReference>
<protein>
    <recommendedName>
        <fullName evidence="5">Tetratricopeptide repeat protein 18</fullName>
    </recommendedName>
</protein>
<dbReference type="InterPro" id="IPR052628">
    <property type="entry name" value="CFAP70"/>
</dbReference>
<gene>
    <name evidence="4" type="primary">LOC108074388</name>
</gene>
<evidence type="ECO:0000256" key="2">
    <source>
        <dbReference type="ARBA" id="ARBA00022803"/>
    </source>
</evidence>
<dbReference type="GeneID" id="108074388"/>
<dbReference type="InterPro" id="IPR011990">
    <property type="entry name" value="TPR-like_helical_dom_sf"/>
</dbReference>
<dbReference type="PANTHER" id="PTHR44314">
    <property type="entry name" value="CILIA- AND FLAGELLA-ASSOCIATED PROTEIN 70"/>
    <property type="match status" value="1"/>
</dbReference>
<keyword evidence="1" id="KW-0677">Repeat</keyword>
<evidence type="ECO:0000256" key="1">
    <source>
        <dbReference type="ARBA" id="ARBA00022737"/>
    </source>
</evidence>
<dbReference type="Proteomes" id="UP001652661">
    <property type="component" value="Chromosome 2R"/>
</dbReference>
<dbReference type="GO" id="GO:0003341">
    <property type="term" value="P:cilium movement"/>
    <property type="evidence" value="ECO:0007669"/>
    <property type="project" value="TreeGrafter"/>
</dbReference>
<dbReference type="GO" id="GO:0031514">
    <property type="term" value="C:motile cilium"/>
    <property type="evidence" value="ECO:0007669"/>
    <property type="project" value="TreeGrafter"/>
</dbReference>
<dbReference type="GO" id="GO:0060271">
    <property type="term" value="P:cilium assembly"/>
    <property type="evidence" value="ECO:0007669"/>
    <property type="project" value="TreeGrafter"/>
</dbReference>
<proteinExistence type="predicted"/>
<organism evidence="3 4">
    <name type="scientific">Drosophila kikkawai</name>
    <name type="common">Fruit fly</name>
    <dbReference type="NCBI Taxonomy" id="30033"/>
    <lineage>
        <taxon>Eukaryota</taxon>
        <taxon>Metazoa</taxon>
        <taxon>Ecdysozoa</taxon>
        <taxon>Arthropoda</taxon>
        <taxon>Hexapoda</taxon>
        <taxon>Insecta</taxon>
        <taxon>Pterygota</taxon>
        <taxon>Neoptera</taxon>
        <taxon>Endopterygota</taxon>
        <taxon>Diptera</taxon>
        <taxon>Brachycera</taxon>
        <taxon>Muscomorpha</taxon>
        <taxon>Ephydroidea</taxon>
        <taxon>Drosophilidae</taxon>
        <taxon>Drosophila</taxon>
        <taxon>Sophophora</taxon>
    </lineage>
</organism>
<dbReference type="RefSeq" id="XP_017021902.1">
    <property type="nucleotide sequence ID" value="XM_017166413.3"/>
</dbReference>
<keyword evidence="3" id="KW-1185">Reference proteome</keyword>
<dbReference type="OrthoDB" id="10262375at2759"/>
<accession>A0A6P4HZK9</accession>
<evidence type="ECO:0000313" key="3">
    <source>
        <dbReference type="Proteomes" id="UP001652661"/>
    </source>
</evidence>
<reference evidence="3" key="1">
    <citation type="submission" date="2025-05" db="UniProtKB">
        <authorList>
            <consortium name="RefSeq"/>
        </authorList>
    </citation>
    <scope>NUCLEOTIDE SEQUENCE [LARGE SCALE GENOMIC DNA]</scope>
    <source>
        <strain evidence="3">14028-0561.14</strain>
    </source>
</reference>
<dbReference type="PANTHER" id="PTHR44314:SF1">
    <property type="entry name" value="CILIA- AND FLAGELLA-ASSOCIATED PROTEIN 70"/>
    <property type="match status" value="1"/>
</dbReference>
<name>A0A6P4HZK9_DROKI</name>
<evidence type="ECO:0008006" key="5">
    <source>
        <dbReference type="Google" id="ProtNLM"/>
    </source>
</evidence>